<dbReference type="EMBL" id="VBOY01000013">
    <property type="protein sequence ID" value="TMQ68260.1"/>
    <property type="molecule type" value="Genomic_DNA"/>
</dbReference>
<evidence type="ECO:0000256" key="9">
    <source>
        <dbReference type="ARBA" id="ARBA00035722"/>
    </source>
</evidence>
<dbReference type="SUPFAM" id="SSF47384">
    <property type="entry name" value="Homodimeric domain of signal transducing histidine kinase"/>
    <property type="match status" value="1"/>
</dbReference>
<dbReference type="InterPro" id="IPR027417">
    <property type="entry name" value="P-loop_NTPase"/>
</dbReference>
<keyword evidence="6" id="KW-0418">Kinase</keyword>
<keyword evidence="7" id="KW-0902">Two-component regulatory system</keyword>
<evidence type="ECO:0000256" key="8">
    <source>
        <dbReference type="ARBA" id="ARBA00023134"/>
    </source>
</evidence>
<dbReference type="Pfam" id="PF00009">
    <property type="entry name" value="GTP_EFTU"/>
    <property type="match status" value="1"/>
</dbReference>
<feature type="region of interest" description="Disordered" evidence="12">
    <location>
        <begin position="815"/>
        <end position="844"/>
    </location>
</feature>
<evidence type="ECO:0000313" key="19">
    <source>
        <dbReference type="Proteomes" id="UP000316609"/>
    </source>
</evidence>
<dbReference type="InterPro" id="IPR042116">
    <property type="entry name" value="TypA/BipA_C"/>
</dbReference>
<dbReference type="InterPro" id="IPR005467">
    <property type="entry name" value="His_kinase_dom"/>
</dbReference>
<dbReference type="PANTHER" id="PTHR43047">
    <property type="entry name" value="TWO-COMPONENT HISTIDINE PROTEIN KINASE"/>
    <property type="match status" value="1"/>
</dbReference>
<sequence length="1452" mass="159075">MTQSPSPAQETPPPLAVREDVRNIAIIAHVDHGKTTLVDALLWQSGVFRENQEVVERVLDSNDLEREKGITILAKNTSVRYGRYKINIVDTPGHADFGGEVERTLKMVDGVLLLVDASEGPLPQTRFVLRKALELGLPPIVVINKIDRKDARPREVLDEIYDLFIDLDATDDQLDFPVLYTVARSGLCRRTPEGEDHKLGPLFEEIVRAIPAPRHDPAGPLQMLVLNLDYSEYVGRLAIGRIVNGRVQARLDVALARPDGSSSRGRVTHLYVFEGLDRVEVGEVGPGEIAAIAGLDGVSIGDTVTDPEDPRALPAVTIDEPTVSMMFSVNTSPLAGQEGKFVTSRSLRERLERETRTNVALRVEPGATPDTFQVSGRGELQMAILIETMRREGYELSVSRPEVIVRTVDGERQEPMERLVIDCPEEFVGVVTQKIGGRKGRMTNLVNHGTGRVRLEYLIPSRGLIGFRGQFLTDTRGTGLLHHLFDAYGPWQGEIPHRVTGALVADRPGVATGYAIERLQDRGEMFVGPGVRIYEGMVVGENAREEDIDVNIVKEKRLTNMRASTSEESIHLLPVRTLSLEQSLEWIREDELLEVTPGSLRLRAPALLAASRVARPSRPIPVSFDPLKFWGRRADFYRVMGAPPSGSRMNSPAQAPGAQQGDVPRLGQPDSDPGRVREPTRASTGASRHDSIRVFIGLLVLLALTIALLNLVLYQRARSALAQQEWAELAHKADAKRSQMRTLFHHMESLARYIAEGPSLSTAATTMAGTLSPEDQQRLELELDRAVRGFRLEYLAILSPEGVWLAGTDVQQSSQRSGHSRLALDASEAPNRVRGDIRPESGGSGTFEVAVPMAAASLGGRVPVLLLAADADESLLPLLNNWSDFETGGQAYLVRAAGNSVQFLTSPEPRGGVPEETLAPMGASSARAGAMAAAGIESSVEYKDENGRATCAVTRVLPELGWGMVVQTERRLVMAPMHGVAMRLLALDVALAACAGVIIWMWRRQYAKGVARTEVEVTRRHVARAQAILDTAFDAVLTFDREGRVCTVNRAGEQLFGRAASEMDGQPMHRFLRWGGARHSAHHELPPAGAVCGAECLRADGESFPAEFSLGRSGDEEELLYTAIIRDIRDRVEAERRIRESAEGLEATNRRLEEVNAQLEEASRLKSEFLANTSHELRTPLNGMIGFLQLVLDGMCENPEEETEFLKQALQCSRHLLGLINDVLDIARIESGKLRVEVERVDVENLFQDVHTVTHVQAAQKGISLRFEPPGEGVAARCDPAKTKQVLINLVGNSLKFTAKGSITVRSVARPELGHVMFEVVDTGIGIARERQAIIFEKFAQGDGSTTRKYGGTGLGLAISRSLVELMGGIIGVHSEGAGKGTKMFFSLPIWTDEIEEAPTVEEGVPERIEGRSGPLVLVVEDDPVFRRFMTALLNRQGYRTAQAESAESGWV</sequence>
<dbReference type="PRINTS" id="PR00344">
    <property type="entry name" value="BCTRLSENSOR"/>
</dbReference>
<dbReference type="HAMAP" id="MF_00849">
    <property type="entry name" value="BipA"/>
    <property type="match status" value="1"/>
</dbReference>
<feature type="non-terminal residue" evidence="18">
    <location>
        <position position="1452"/>
    </location>
</feature>
<dbReference type="CDD" id="cd16263">
    <property type="entry name" value="BipA_III"/>
    <property type="match status" value="1"/>
</dbReference>
<evidence type="ECO:0000256" key="10">
    <source>
        <dbReference type="PROSITE-ProRule" id="PRU00169"/>
    </source>
</evidence>
<feature type="region of interest" description="Disordered" evidence="12">
    <location>
        <begin position="641"/>
        <end position="685"/>
    </location>
</feature>
<dbReference type="Pfam" id="PF00679">
    <property type="entry name" value="EFG_C"/>
    <property type="match status" value="1"/>
</dbReference>
<dbReference type="SMART" id="SM00387">
    <property type="entry name" value="HATPase_c"/>
    <property type="match status" value="1"/>
</dbReference>
<dbReference type="InterPro" id="IPR031157">
    <property type="entry name" value="G_TR_CS"/>
</dbReference>
<evidence type="ECO:0000256" key="1">
    <source>
        <dbReference type="ARBA" id="ARBA00000085"/>
    </source>
</evidence>
<dbReference type="Gene3D" id="3.30.70.240">
    <property type="match status" value="1"/>
</dbReference>
<dbReference type="FunFam" id="1.10.287.130:FF:000001">
    <property type="entry name" value="Two-component sensor histidine kinase"/>
    <property type="match status" value="1"/>
</dbReference>
<feature type="transmembrane region" description="Helical" evidence="13">
    <location>
        <begin position="694"/>
        <end position="714"/>
    </location>
</feature>
<dbReference type="InterPro" id="IPR009000">
    <property type="entry name" value="Transl_B-barrel_sf"/>
</dbReference>
<dbReference type="Pfam" id="PF00512">
    <property type="entry name" value="HisKA"/>
    <property type="match status" value="1"/>
</dbReference>
<dbReference type="InterPro" id="IPR013767">
    <property type="entry name" value="PAS_fold"/>
</dbReference>
<dbReference type="SUPFAM" id="SSF55785">
    <property type="entry name" value="PYP-like sensor domain (PAS domain)"/>
    <property type="match status" value="1"/>
</dbReference>
<comment type="caution">
    <text evidence="10">Lacks conserved residue(s) required for the propagation of feature annotation.</text>
</comment>
<dbReference type="InterPro" id="IPR047042">
    <property type="entry name" value="BipA_II"/>
</dbReference>
<dbReference type="Gene3D" id="2.40.50.250">
    <property type="entry name" value="bipa protein"/>
    <property type="match status" value="1"/>
</dbReference>
<keyword evidence="13" id="KW-1133">Transmembrane helix</keyword>
<dbReference type="PROSITE" id="PS50112">
    <property type="entry name" value="PAS"/>
    <property type="match status" value="1"/>
</dbReference>
<dbReference type="NCBIfam" id="TIGR00231">
    <property type="entry name" value="small_GTP"/>
    <property type="match status" value="1"/>
</dbReference>
<dbReference type="InterPro" id="IPR036097">
    <property type="entry name" value="HisK_dim/P_sf"/>
</dbReference>
<dbReference type="Gene3D" id="3.30.450.20">
    <property type="entry name" value="PAS domain"/>
    <property type="match status" value="1"/>
</dbReference>
<dbReference type="InterPro" id="IPR036890">
    <property type="entry name" value="HATPase_C_sf"/>
</dbReference>
<dbReference type="Gene3D" id="3.30.565.10">
    <property type="entry name" value="Histidine kinase-like ATPase, C-terminal domain"/>
    <property type="match status" value="1"/>
</dbReference>
<dbReference type="PROSITE" id="PS00301">
    <property type="entry name" value="G_TR_1"/>
    <property type="match status" value="1"/>
</dbReference>
<gene>
    <name evidence="18" type="primary">typA</name>
    <name evidence="18" type="ORF">E6K78_01910</name>
</gene>
<dbReference type="InterPro" id="IPR011006">
    <property type="entry name" value="CheY-like_superfamily"/>
</dbReference>
<feature type="domain" description="Tr-type G" evidence="17">
    <location>
        <begin position="19"/>
        <end position="214"/>
    </location>
</feature>
<dbReference type="SUPFAM" id="SSF54980">
    <property type="entry name" value="EF-G C-terminal domain-like"/>
    <property type="match status" value="2"/>
</dbReference>
<dbReference type="NCBIfam" id="TIGR00229">
    <property type="entry name" value="sensory_box"/>
    <property type="match status" value="1"/>
</dbReference>
<evidence type="ECO:0000256" key="4">
    <source>
        <dbReference type="ARBA" id="ARBA00022679"/>
    </source>
</evidence>
<dbReference type="InterPro" id="IPR003661">
    <property type="entry name" value="HisK_dim/P_dom"/>
</dbReference>
<proteinExistence type="inferred from homology"/>
<dbReference type="Pfam" id="PF22042">
    <property type="entry name" value="EF-G_D2"/>
    <property type="match status" value="1"/>
</dbReference>
<protein>
    <recommendedName>
        <fullName evidence="2">histidine kinase</fullName>
        <ecNumber evidence="2">2.7.13.3</ecNumber>
    </recommendedName>
    <alternativeName>
        <fullName evidence="9">50S ribosomal subunit assembly factor BipA</fullName>
    </alternativeName>
</protein>
<dbReference type="InterPro" id="IPR004358">
    <property type="entry name" value="Sig_transdc_His_kin-like_C"/>
</dbReference>
<dbReference type="CDD" id="cd00130">
    <property type="entry name" value="PAS"/>
    <property type="match status" value="1"/>
</dbReference>
<dbReference type="SUPFAM" id="SSF52172">
    <property type="entry name" value="CheY-like"/>
    <property type="match status" value="1"/>
</dbReference>
<dbReference type="SMART" id="SM00388">
    <property type="entry name" value="HisKA"/>
    <property type="match status" value="1"/>
</dbReference>
<evidence type="ECO:0000256" key="2">
    <source>
        <dbReference type="ARBA" id="ARBA00012438"/>
    </source>
</evidence>
<dbReference type="PROSITE" id="PS50109">
    <property type="entry name" value="HIS_KIN"/>
    <property type="match status" value="1"/>
</dbReference>
<dbReference type="InterPro" id="IPR048876">
    <property type="entry name" value="BipA_C"/>
</dbReference>
<dbReference type="SUPFAM" id="SSF55874">
    <property type="entry name" value="ATPase domain of HSP90 chaperone/DNA topoisomerase II/histidine kinase"/>
    <property type="match status" value="1"/>
</dbReference>
<dbReference type="CDD" id="cd16922">
    <property type="entry name" value="HATPase_EvgS-ArcB-TorS-like"/>
    <property type="match status" value="1"/>
</dbReference>
<evidence type="ECO:0000256" key="11">
    <source>
        <dbReference type="SAM" id="Coils"/>
    </source>
</evidence>
<dbReference type="FunFam" id="3.30.70.870:FF:000003">
    <property type="entry name" value="GTP-binding protein TypA"/>
    <property type="match status" value="1"/>
</dbReference>
<name>A0A538TX91_UNCEI</name>
<dbReference type="SMART" id="SM00091">
    <property type="entry name" value="PAS"/>
    <property type="match status" value="1"/>
</dbReference>
<dbReference type="FunFam" id="3.30.565.10:FF:000010">
    <property type="entry name" value="Sensor histidine kinase RcsC"/>
    <property type="match status" value="1"/>
</dbReference>
<feature type="coiled-coil region" evidence="11">
    <location>
        <begin position="1135"/>
        <end position="1172"/>
    </location>
</feature>
<comment type="catalytic activity">
    <reaction evidence="1">
        <text>ATP + protein L-histidine = ADP + protein N-phospho-L-histidine.</text>
        <dbReference type="EC" id="2.7.13.3"/>
    </reaction>
</comment>
<evidence type="ECO:0000256" key="6">
    <source>
        <dbReference type="ARBA" id="ARBA00022777"/>
    </source>
</evidence>
<dbReference type="Pfam" id="PF02518">
    <property type="entry name" value="HATPase_c"/>
    <property type="match status" value="1"/>
</dbReference>
<feature type="domain" description="Histidine kinase" evidence="14">
    <location>
        <begin position="1172"/>
        <end position="1392"/>
    </location>
</feature>
<feature type="transmembrane region" description="Helical" evidence="13">
    <location>
        <begin position="980"/>
        <end position="1002"/>
    </location>
</feature>
<dbReference type="InterPro" id="IPR000014">
    <property type="entry name" value="PAS"/>
</dbReference>
<keyword evidence="4" id="KW-0808">Transferase</keyword>
<dbReference type="FunFam" id="3.40.50.300:FF:000055">
    <property type="entry name" value="GTP-binding protein TypA"/>
    <property type="match status" value="1"/>
</dbReference>
<dbReference type="Gene3D" id="3.40.50.300">
    <property type="entry name" value="P-loop containing nucleotide triphosphate hydrolases"/>
    <property type="match status" value="1"/>
</dbReference>
<dbReference type="CDD" id="cd00082">
    <property type="entry name" value="HisKA"/>
    <property type="match status" value="1"/>
</dbReference>
<evidence type="ECO:0000256" key="13">
    <source>
        <dbReference type="SAM" id="Phobius"/>
    </source>
</evidence>
<dbReference type="GO" id="GO:0006355">
    <property type="term" value="P:regulation of DNA-templated transcription"/>
    <property type="evidence" value="ECO:0007669"/>
    <property type="project" value="InterPro"/>
</dbReference>
<keyword evidence="8" id="KW-0342">GTP-binding</keyword>
<evidence type="ECO:0000256" key="3">
    <source>
        <dbReference type="ARBA" id="ARBA00022553"/>
    </source>
</evidence>
<dbReference type="InterPro" id="IPR053905">
    <property type="entry name" value="EF-G-like_DII"/>
</dbReference>
<dbReference type="GO" id="GO:0003924">
    <property type="term" value="F:GTPase activity"/>
    <property type="evidence" value="ECO:0007669"/>
    <property type="project" value="InterPro"/>
</dbReference>
<dbReference type="InterPro" id="IPR003594">
    <property type="entry name" value="HATPase_dom"/>
</dbReference>
<dbReference type="CDD" id="cd03710">
    <property type="entry name" value="BipA_TypA_C"/>
    <property type="match status" value="1"/>
</dbReference>
<dbReference type="InterPro" id="IPR006298">
    <property type="entry name" value="BipA"/>
</dbReference>
<keyword evidence="13" id="KW-0472">Membrane</keyword>
<keyword evidence="5" id="KW-0547">Nucleotide-binding</keyword>
<dbReference type="InterPro" id="IPR047041">
    <property type="entry name" value="BipA_GTP-bd_dom"/>
</dbReference>
<dbReference type="Gene3D" id="2.40.30.10">
    <property type="entry name" value="Translation factors"/>
    <property type="match status" value="1"/>
</dbReference>
<evidence type="ECO:0000259" key="15">
    <source>
        <dbReference type="PROSITE" id="PS50110"/>
    </source>
</evidence>
<dbReference type="PROSITE" id="PS51722">
    <property type="entry name" value="G_TR_2"/>
    <property type="match status" value="1"/>
</dbReference>
<evidence type="ECO:0000256" key="5">
    <source>
        <dbReference type="ARBA" id="ARBA00022741"/>
    </source>
</evidence>
<dbReference type="EC" id="2.7.13.3" evidence="2"/>
<feature type="domain" description="PAS" evidence="16">
    <location>
        <begin position="1021"/>
        <end position="1066"/>
    </location>
</feature>
<dbReference type="NCBIfam" id="TIGR01394">
    <property type="entry name" value="TypA_BipA"/>
    <property type="match status" value="1"/>
</dbReference>
<feature type="domain" description="Response regulatory" evidence="15">
    <location>
        <begin position="1416"/>
        <end position="1452"/>
    </location>
</feature>
<dbReference type="Gene3D" id="1.10.287.130">
    <property type="match status" value="1"/>
</dbReference>
<dbReference type="Gene3D" id="3.30.70.870">
    <property type="entry name" value="Elongation Factor G (Translational Gtpase), domain 3"/>
    <property type="match status" value="1"/>
</dbReference>
<dbReference type="GO" id="GO:0005886">
    <property type="term" value="C:plasma membrane"/>
    <property type="evidence" value="ECO:0007669"/>
    <property type="project" value="TreeGrafter"/>
</dbReference>
<evidence type="ECO:0000259" key="14">
    <source>
        <dbReference type="PROSITE" id="PS50109"/>
    </source>
</evidence>
<dbReference type="Proteomes" id="UP000316609">
    <property type="component" value="Unassembled WGS sequence"/>
</dbReference>
<dbReference type="InterPro" id="IPR001789">
    <property type="entry name" value="Sig_transdc_resp-reg_receiver"/>
</dbReference>
<dbReference type="InterPro" id="IPR035647">
    <property type="entry name" value="EFG_III/V"/>
</dbReference>
<dbReference type="InterPro" id="IPR000795">
    <property type="entry name" value="T_Tr_GTP-bd_dom"/>
</dbReference>
<dbReference type="InterPro" id="IPR047043">
    <property type="entry name" value="BipA_III"/>
</dbReference>
<reference evidence="18 19" key="1">
    <citation type="journal article" date="2019" name="Nat. Microbiol.">
        <title>Mediterranean grassland soil C-N compound turnover is dependent on rainfall and depth, and is mediated by genomically divergent microorganisms.</title>
        <authorList>
            <person name="Diamond S."/>
            <person name="Andeer P.F."/>
            <person name="Li Z."/>
            <person name="Crits-Christoph A."/>
            <person name="Burstein D."/>
            <person name="Anantharaman K."/>
            <person name="Lane K.R."/>
            <person name="Thomas B.C."/>
            <person name="Pan C."/>
            <person name="Northen T.R."/>
            <person name="Banfield J.F."/>
        </authorList>
    </citation>
    <scope>NUCLEOTIDE SEQUENCE [LARGE SCALE GENOMIC DNA]</scope>
    <source>
        <strain evidence="18">WS_8</strain>
    </source>
</reference>
<dbReference type="Pfam" id="PF00989">
    <property type="entry name" value="PAS"/>
    <property type="match status" value="1"/>
</dbReference>
<dbReference type="Pfam" id="PF21018">
    <property type="entry name" value="BipA_C"/>
    <property type="match status" value="1"/>
</dbReference>
<evidence type="ECO:0000313" key="18">
    <source>
        <dbReference type="EMBL" id="TMQ68260.1"/>
    </source>
</evidence>
<evidence type="ECO:0000259" key="17">
    <source>
        <dbReference type="PROSITE" id="PS51722"/>
    </source>
</evidence>
<organism evidence="18 19">
    <name type="scientific">Eiseniibacteriota bacterium</name>
    <dbReference type="NCBI Taxonomy" id="2212470"/>
    <lineage>
        <taxon>Bacteria</taxon>
        <taxon>Candidatus Eiseniibacteriota</taxon>
    </lineage>
</organism>
<dbReference type="GO" id="GO:0000155">
    <property type="term" value="F:phosphorelay sensor kinase activity"/>
    <property type="evidence" value="ECO:0007669"/>
    <property type="project" value="InterPro"/>
</dbReference>
<evidence type="ECO:0000256" key="7">
    <source>
        <dbReference type="ARBA" id="ARBA00023012"/>
    </source>
</evidence>
<dbReference type="InterPro" id="IPR035651">
    <property type="entry name" value="BipA_V"/>
</dbReference>
<evidence type="ECO:0000256" key="12">
    <source>
        <dbReference type="SAM" id="MobiDB-lite"/>
    </source>
</evidence>
<dbReference type="FunFam" id="2.40.50.250:FF:000001">
    <property type="entry name" value="GTP-binding protein TypA"/>
    <property type="match status" value="1"/>
</dbReference>
<dbReference type="InterPro" id="IPR035965">
    <property type="entry name" value="PAS-like_dom_sf"/>
</dbReference>
<keyword evidence="11" id="KW-0175">Coiled coil</keyword>
<dbReference type="FunFam" id="3.30.70.240:FF:000002">
    <property type="entry name" value="GTP-binding protein TypA"/>
    <property type="match status" value="1"/>
</dbReference>
<dbReference type="InterPro" id="IPR005225">
    <property type="entry name" value="Small_GTP-bd"/>
</dbReference>
<keyword evidence="13" id="KW-0812">Transmembrane</keyword>
<dbReference type="CDD" id="cd03691">
    <property type="entry name" value="BipA_TypA_II"/>
    <property type="match status" value="1"/>
</dbReference>
<dbReference type="SUPFAM" id="SSF50447">
    <property type="entry name" value="Translation proteins"/>
    <property type="match status" value="1"/>
</dbReference>
<evidence type="ECO:0000259" key="16">
    <source>
        <dbReference type="PROSITE" id="PS50112"/>
    </source>
</evidence>
<comment type="caution">
    <text evidence="18">The sequence shown here is derived from an EMBL/GenBank/DDBJ whole genome shotgun (WGS) entry which is preliminary data.</text>
</comment>
<dbReference type="PROSITE" id="PS50110">
    <property type="entry name" value="RESPONSE_REGULATORY"/>
    <property type="match status" value="1"/>
</dbReference>
<dbReference type="GO" id="GO:0005525">
    <property type="term" value="F:GTP binding"/>
    <property type="evidence" value="ECO:0007669"/>
    <property type="project" value="UniProtKB-KW"/>
</dbReference>
<accession>A0A538TX91</accession>
<dbReference type="PANTHER" id="PTHR43047:SF72">
    <property type="entry name" value="OSMOSENSING HISTIDINE PROTEIN KINASE SLN1"/>
    <property type="match status" value="1"/>
</dbReference>
<dbReference type="GO" id="GO:0009927">
    <property type="term" value="F:histidine phosphotransfer kinase activity"/>
    <property type="evidence" value="ECO:0007669"/>
    <property type="project" value="TreeGrafter"/>
</dbReference>
<dbReference type="CDD" id="cd01891">
    <property type="entry name" value="TypA_BipA"/>
    <property type="match status" value="1"/>
</dbReference>
<dbReference type="InterPro" id="IPR000640">
    <property type="entry name" value="EFG_V-like"/>
</dbReference>
<dbReference type="SUPFAM" id="SSF52540">
    <property type="entry name" value="P-loop containing nucleoside triphosphate hydrolases"/>
    <property type="match status" value="1"/>
</dbReference>
<keyword evidence="3" id="KW-0597">Phosphoprotein</keyword>